<dbReference type="Gene3D" id="2.40.30.10">
    <property type="entry name" value="Translation factors"/>
    <property type="match status" value="2"/>
</dbReference>
<dbReference type="InterPro" id="IPR031157">
    <property type="entry name" value="G_TR_CS"/>
</dbReference>
<protein>
    <recommendedName>
        <fullName evidence="7 8">Elongation factor Tu</fullName>
        <shortName evidence="8">EF-Tu</shortName>
        <ecNumber evidence="8">3.6.5.3</ecNumber>
    </recommendedName>
</protein>
<dbReference type="InterPro" id="IPR004541">
    <property type="entry name" value="Transl_elong_EFTu/EF1A_bac/org"/>
</dbReference>
<comment type="caution">
    <text evidence="10">The sequence shown here is derived from an EMBL/GenBank/DDBJ whole genome shotgun (WGS) entry which is preliminary data.</text>
</comment>
<dbReference type="InterPro" id="IPR000795">
    <property type="entry name" value="T_Tr_GTP-bd_dom"/>
</dbReference>
<dbReference type="InterPro" id="IPR005225">
    <property type="entry name" value="Small_GTP-bd"/>
</dbReference>
<dbReference type="PANTHER" id="PTHR43721">
    <property type="entry name" value="ELONGATION FACTOR TU-RELATED"/>
    <property type="match status" value="1"/>
</dbReference>
<dbReference type="InterPro" id="IPR004160">
    <property type="entry name" value="Transl_elong_EFTu/EF1A_C"/>
</dbReference>
<dbReference type="Proteomes" id="UP001432401">
    <property type="component" value="Unassembled WGS sequence"/>
</dbReference>
<keyword evidence="4 8" id="KW-0460">Magnesium</keyword>
<comment type="catalytic activity">
    <reaction evidence="8">
        <text>GTP + H2O = GDP + phosphate + H(+)</text>
        <dbReference type="Rhea" id="RHEA:19669"/>
        <dbReference type="ChEBI" id="CHEBI:15377"/>
        <dbReference type="ChEBI" id="CHEBI:15378"/>
        <dbReference type="ChEBI" id="CHEBI:37565"/>
        <dbReference type="ChEBI" id="CHEBI:43474"/>
        <dbReference type="ChEBI" id="CHEBI:58189"/>
        <dbReference type="EC" id="3.6.5.3"/>
    </reaction>
</comment>
<keyword evidence="5 8" id="KW-0648">Protein biosynthesis</keyword>
<evidence type="ECO:0000256" key="4">
    <source>
        <dbReference type="ARBA" id="ARBA00022842"/>
    </source>
</evidence>
<dbReference type="InterPro" id="IPR033720">
    <property type="entry name" value="EFTU_2"/>
</dbReference>
<dbReference type="InterPro" id="IPR009001">
    <property type="entry name" value="Transl_elong_EF1A/Init_IF2_C"/>
</dbReference>
<dbReference type="EMBL" id="JBEQNB010000006">
    <property type="protein sequence ID" value="MES0834750.1"/>
    <property type="molecule type" value="Genomic_DNA"/>
</dbReference>
<evidence type="ECO:0000256" key="1">
    <source>
        <dbReference type="ARBA" id="ARBA00022741"/>
    </source>
</evidence>
<dbReference type="NCBIfam" id="TIGR00485">
    <property type="entry name" value="EF-Tu"/>
    <property type="match status" value="1"/>
</dbReference>
<evidence type="ECO:0000256" key="5">
    <source>
        <dbReference type="ARBA" id="ARBA00022917"/>
    </source>
</evidence>
<keyword evidence="8" id="KW-0963">Cytoplasm</keyword>
<evidence type="ECO:0000256" key="3">
    <source>
        <dbReference type="ARBA" id="ARBA00022801"/>
    </source>
</evidence>
<feature type="binding site" evidence="8">
    <location>
        <position position="26"/>
    </location>
    <ligand>
        <name>Mg(2+)</name>
        <dbReference type="ChEBI" id="CHEBI:18420"/>
    </ligand>
</feature>
<dbReference type="SUPFAM" id="SSF50447">
    <property type="entry name" value="Translation proteins"/>
    <property type="match status" value="1"/>
</dbReference>
<dbReference type="HAMAP" id="MF_00118_B">
    <property type="entry name" value="EF_Tu_B"/>
    <property type="match status" value="1"/>
</dbReference>
<dbReference type="NCBIfam" id="NF009372">
    <property type="entry name" value="PRK12735.1"/>
    <property type="match status" value="1"/>
</dbReference>
<dbReference type="Gene3D" id="3.40.50.300">
    <property type="entry name" value="P-loop containing nucleotide triphosphate hydrolases"/>
    <property type="match status" value="1"/>
</dbReference>
<dbReference type="SUPFAM" id="SSF50465">
    <property type="entry name" value="EF-Tu/eEF-1alpha/eIF2-gamma C-terminal domain"/>
    <property type="match status" value="1"/>
</dbReference>
<dbReference type="Pfam" id="PF03144">
    <property type="entry name" value="GTP_EFTU_D2"/>
    <property type="match status" value="1"/>
</dbReference>
<dbReference type="InterPro" id="IPR004161">
    <property type="entry name" value="EFTu-like_2"/>
</dbReference>
<feature type="binding site" evidence="8">
    <location>
        <begin position="19"/>
        <end position="26"/>
    </location>
    <ligand>
        <name>GTP</name>
        <dbReference type="ChEBI" id="CHEBI:37565"/>
    </ligand>
</feature>
<dbReference type="PANTHER" id="PTHR43721:SF22">
    <property type="entry name" value="ELONGATION FACTOR TU, MITOCHONDRIAL"/>
    <property type="match status" value="1"/>
</dbReference>
<dbReference type="InterPro" id="IPR050055">
    <property type="entry name" value="EF-Tu_GTPase"/>
</dbReference>
<dbReference type="NCBIfam" id="NF000766">
    <property type="entry name" value="PRK00049.1"/>
    <property type="match status" value="1"/>
</dbReference>
<dbReference type="PROSITE" id="PS00301">
    <property type="entry name" value="G_TR_1"/>
    <property type="match status" value="1"/>
</dbReference>
<dbReference type="SUPFAM" id="SSF52540">
    <property type="entry name" value="P-loop containing nucleoside triphosphate hydrolases"/>
    <property type="match status" value="1"/>
</dbReference>
<dbReference type="NCBIfam" id="NF009373">
    <property type="entry name" value="PRK12736.1"/>
    <property type="match status" value="1"/>
</dbReference>
<feature type="binding site" evidence="8">
    <location>
        <begin position="138"/>
        <end position="141"/>
    </location>
    <ligand>
        <name>GTP</name>
        <dbReference type="ChEBI" id="CHEBI:37565"/>
    </ligand>
</feature>
<dbReference type="PROSITE" id="PS51722">
    <property type="entry name" value="G_TR_2"/>
    <property type="match status" value="1"/>
</dbReference>
<reference evidence="10 11" key="1">
    <citation type="submission" date="2024-06" db="EMBL/GenBank/DDBJ databases">
        <authorList>
            <person name="Bataeva Y.V."/>
            <person name="Grigorian L.N."/>
            <person name="Solomentsev V.I."/>
        </authorList>
    </citation>
    <scope>NUCLEOTIDE SEQUENCE [LARGE SCALE GENOMIC DNA]</scope>
    <source>
        <strain evidence="11">SCPM-O-B-12605 (RCAM04882)</strain>
    </source>
</reference>
<accession>A0ABV1ZVV0</accession>
<dbReference type="Pfam" id="PF00009">
    <property type="entry name" value="GTP_EFTU"/>
    <property type="match status" value="1"/>
</dbReference>
<evidence type="ECO:0000256" key="6">
    <source>
        <dbReference type="ARBA" id="ARBA00023134"/>
    </source>
</evidence>
<evidence type="ECO:0000313" key="11">
    <source>
        <dbReference type="Proteomes" id="UP001432401"/>
    </source>
</evidence>
<comment type="subcellular location">
    <subcellularLocation>
        <location evidence="8">Cytoplasm</location>
    </subcellularLocation>
</comment>
<sequence length="397" mass="43852">MAKAKFERTKPHVNIGTIGHIDHGKTTLTAAITKVLHDAYPDLNPFTPFEDIDNAPEERERGITISVAHVEYQTEARHYAHVDCPGHADYVKNMITGAAQMDGAILVVAATDGPMPQTKEHVLLARQVGVPYIVVALNKSDMVDDEEIFELVELEVRELLSEYEFPGDDVPVTKVSALKALEGDEEWGKTVLELMGTVDTYIPEPERDTDKPFLMPIEDVFSITGRGTVVTGRIERGIVNVNETVDIVGIKDEKQTTTVTGVEMFRKLLDQGQAGDNVGLLLRGIKREDVERGQVVIKPGTTTPHTEFEANVVILSKDEGGRHTPFFNNYRPQFYFRTTDVTGVVTLPEGTEMVMPGDNTEMTVNLIQPVAMEDGLRFAIREGGRTVGAGRVTKILK</sequence>
<keyword evidence="1 8" id="KW-0547">Nucleotide-binding</keyword>
<dbReference type="Pfam" id="PF03143">
    <property type="entry name" value="GTP_EFTU_D3"/>
    <property type="match status" value="1"/>
</dbReference>
<dbReference type="EC" id="3.6.5.3" evidence="8"/>
<feature type="domain" description="Tr-type G" evidence="9">
    <location>
        <begin position="10"/>
        <end position="206"/>
    </location>
</feature>
<keyword evidence="2 8" id="KW-0251">Elongation factor</keyword>
<name>A0ABV1ZVV0_9ACTN</name>
<dbReference type="CDD" id="cd03707">
    <property type="entry name" value="EFTU_III"/>
    <property type="match status" value="1"/>
</dbReference>
<dbReference type="CDD" id="cd03697">
    <property type="entry name" value="EFTU_II"/>
    <property type="match status" value="1"/>
</dbReference>
<keyword evidence="6 8" id="KW-0342">GTP-binding</keyword>
<evidence type="ECO:0000313" key="10">
    <source>
        <dbReference type="EMBL" id="MES0834750.1"/>
    </source>
</evidence>
<dbReference type="InterPro" id="IPR009000">
    <property type="entry name" value="Transl_B-barrel_sf"/>
</dbReference>
<dbReference type="CDD" id="cd01884">
    <property type="entry name" value="EF_Tu"/>
    <property type="match status" value="1"/>
</dbReference>
<dbReference type="InterPro" id="IPR027417">
    <property type="entry name" value="P-loop_NTPase"/>
</dbReference>
<keyword evidence="3 8" id="KW-0378">Hydrolase</keyword>
<dbReference type="RefSeq" id="WP_267946692.1">
    <property type="nucleotide sequence ID" value="NZ_JBEQNA010000006.1"/>
</dbReference>
<evidence type="ECO:0000256" key="8">
    <source>
        <dbReference type="HAMAP-Rule" id="MF_00118"/>
    </source>
</evidence>
<evidence type="ECO:0000259" key="9">
    <source>
        <dbReference type="PROSITE" id="PS51722"/>
    </source>
</evidence>
<comment type="similarity">
    <text evidence="8">Belongs to the TRAFAC class translation factor GTPase superfamily. Classic translation factor GTPase family. EF-Tu/EF-1A subfamily.</text>
</comment>
<evidence type="ECO:0000256" key="2">
    <source>
        <dbReference type="ARBA" id="ARBA00022768"/>
    </source>
</evidence>
<gene>
    <name evidence="8 10" type="primary">tuf</name>
    <name evidence="10" type="ORF">ABUK86_13300</name>
</gene>
<dbReference type="NCBIfam" id="TIGR00231">
    <property type="entry name" value="small_GTP"/>
    <property type="match status" value="1"/>
</dbReference>
<keyword evidence="11" id="KW-1185">Reference proteome</keyword>
<organism evidence="10 11">
    <name type="scientific">Nocardiopsis tropica</name>
    <dbReference type="NCBI Taxonomy" id="109330"/>
    <lineage>
        <taxon>Bacteria</taxon>
        <taxon>Bacillati</taxon>
        <taxon>Actinomycetota</taxon>
        <taxon>Actinomycetes</taxon>
        <taxon>Streptosporangiales</taxon>
        <taxon>Nocardiopsidaceae</taxon>
        <taxon>Nocardiopsis</taxon>
    </lineage>
</organism>
<comment type="function">
    <text evidence="8">GTP hydrolase that promotes the GTP-dependent binding of aminoacyl-tRNA to the A-site of ribosomes during protein biosynthesis.</text>
</comment>
<feature type="binding site" evidence="8">
    <location>
        <begin position="83"/>
        <end position="87"/>
    </location>
    <ligand>
        <name>GTP</name>
        <dbReference type="ChEBI" id="CHEBI:37565"/>
    </ligand>
</feature>
<proteinExistence type="inferred from homology"/>
<evidence type="ECO:0000256" key="7">
    <source>
        <dbReference type="ARBA" id="ARBA00029554"/>
    </source>
</evidence>
<dbReference type="InterPro" id="IPR041709">
    <property type="entry name" value="EF-Tu_GTP-bd"/>
</dbReference>
<dbReference type="PRINTS" id="PR00315">
    <property type="entry name" value="ELONGATNFCT"/>
</dbReference>
<comment type="subunit">
    <text evidence="8">Monomer.</text>
</comment>
<dbReference type="GO" id="GO:0003746">
    <property type="term" value="F:translation elongation factor activity"/>
    <property type="evidence" value="ECO:0007669"/>
    <property type="project" value="UniProtKB-KW"/>
</dbReference>
<keyword evidence="8" id="KW-0479">Metal-binding</keyword>